<reference evidence="1" key="1">
    <citation type="submission" date="2024-12" db="EMBL/GenBank/DDBJ databases">
        <authorList>
            <person name="Wu N."/>
        </authorList>
    </citation>
    <scope>NUCLEOTIDE SEQUENCE</scope>
    <source>
        <strain evidence="1">P15</strain>
    </source>
</reference>
<evidence type="ECO:0000313" key="1">
    <source>
        <dbReference type="EMBL" id="MFM9331371.1"/>
    </source>
</evidence>
<gene>
    <name evidence="1" type="ORF">ACI1P1_24045</name>
</gene>
<organism evidence="1 2">
    <name type="scientific">Paenibacillus mesotrionivorans</name>
    <dbReference type="NCBI Taxonomy" id="3160968"/>
    <lineage>
        <taxon>Bacteria</taxon>
        <taxon>Bacillati</taxon>
        <taxon>Bacillota</taxon>
        <taxon>Bacilli</taxon>
        <taxon>Bacillales</taxon>
        <taxon>Paenibacillaceae</taxon>
        <taxon>Paenibacillus</taxon>
    </lineage>
</organism>
<protein>
    <submittedName>
        <fullName evidence="1">SIR2 family protein</fullName>
    </submittedName>
</protein>
<comment type="caution">
    <text evidence="1">The sequence shown here is derived from an EMBL/GenBank/DDBJ whole genome shotgun (WGS) entry which is preliminary data.</text>
</comment>
<keyword evidence="2" id="KW-1185">Reference proteome</keyword>
<proteinExistence type="predicted"/>
<evidence type="ECO:0000313" key="2">
    <source>
        <dbReference type="Proteomes" id="UP001631969"/>
    </source>
</evidence>
<dbReference type="EMBL" id="JBJURJ010000018">
    <property type="protein sequence ID" value="MFM9331371.1"/>
    <property type="molecule type" value="Genomic_DNA"/>
</dbReference>
<sequence length="1187" mass="136921">MNYPRNFLEAMKSTESILFVGSGISMWSGLPHWEGLLKQMVNFLVHRGLSEKHQVEIQGMINKGDLLTAASLCASKMRDADLSDFIENTFIRSNPIPHNIHELIIDLGPTCFITTNYDELIEDIFYIKRKSKLSVVNNDQPVEQAKLQKSGAAKFVFKIHGSINSAKTIVLSREDYKRLVNENRSTIETLKFLLASRPIIYLGFGLRDPDFQILKDEISSTFHGAEREHFAIMADIGELEAEYWKKEYGINIISYETVERIKEGNKIRSHERLLLMLENIITEYRKDVYEETESLKASLIRYFESLCQVLLKVNESVINISVKQRYDLYKGKSNKVRLIKSNVPVNEVLNLNDNLVVIGSPGTGKTNSVQKYTYSVAKLCLDKLRTCNSVDELDLKHSIPVLLSMKEYKGDLRKMIENRLPSNLDVDDALEKGWFTVIFDAVNEAPRHLIEDETRILYNNLQWLTNLYSKNRFVVTSRSMNYIQFLDYPVYEVQPLNYTQLDVILSENSNDNINNLSPKMKNILLNPLFLSLYIQLGQDKKQVDDIKNLLEYYLQLAEKQIIHQTNIDINVIHQILANLAYELVDKGIHTIEPSGFLSKFQSYGFTDEITERVLQNSIKSGIMVTDVEGDISFFHQTITEFLAAFSLLEYFNNDPFVIEEKIKNLKWNETLVLFVGLLEKGKAKSVLRKIANTDILFAVIAFQGAAIKEIEIGAQLFQILNERIYTPSISKAEIETLAHSLQYIGEFGEKEALLKMQNNEVEQLSVSASMVLARCGVLESFDRSLRGLLTDRAWRSNGYDKALKILAIPSMLDTLFDEAMKLDNEEDEMILGNIAEVISTFDSDDLYKRLVELANSESEKDIIFAVEILGKIKTERAKKELLDLMKSDSTKVKHKIIYGFRDDNYKPIKFESLIECLFELLCEDSIGASAANYIYDLEDVELAQIALNKLDSSRNDIEQINLCNIVSLIDPVKAFNILGKKIDNYNSYWEDCLSDALNSLNENYPITDYLINKLTMCEADVRSVILHSIVNNEYKDQKYPVNHDSFVILFKIWEEYCDLGFDYWTERRSLGKFIGHNCYLAEKDYILQRFNDKEYKHRFFLKEIVSICPINSSDIEEVTMLWLIDLVIKGVPQINQYELQELISKACNEQRLSEYILPLLNNKKDFIKSSAYRIIRRFERIMGRRYS</sequence>
<dbReference type="Proteomes" id="UP001631969">
    <property type="component" value="Unassembled WGS sequence"/>
</dbReference>
<accession>A0ACC7P2U4</accession>
<name>A0ACC7P2U4_9BACL</name>